<protein>
    <recommendedName>
        <fullName evidence="4">Lipopolysaccharide assembly protein A domain-containing protein</fullName>
    </recommendedName>
</protein>
<keyword evidence="1" id="KW-0812">Transmembrane</keyword>
<dbReference type="STRING" id="743721.Psesu_1386"/>
<accession>E6WSL9</accession>
<dbReference type="EMBL" id="CP002446">
    <property type="protein sequence ID" value="ADV27233.1"/>
    <property type="molecule type" value="Genomic_DNA"/>
</dbReference>
<dbReference type="AlphaFoldDB" id="E6WSL9"/>
<proteinExistence type="predicted"/>
<dbReference type="RefSeq" id="WP_013535061.1">
    <property type="nucleotide sequence ID" value="NC_014924.1"/>
</dbReference>
<dbReference type="HOGENOM" id="CLU_180146_0_0_6"/>
<feature type="transmembrane region" description="Helical" evidence="1">
    <location>
        <begin position="40"/>
        <end position="67"/>
    </location>
</feature>
<keyword evidence="1" id="KW-1133">Transmembrane helix</keyword>
<dbReference type="Proteomes" id="UP000008632">
    <property type="component" value="Chromosome"/>
</dbReference>
<keyword evidence="1" id="KW-0472">Membrane</keyword>
<evidence type="ECO:0000313" key="3">
    <source>
        <dbReference type="Proteomes" id="UP000008632"/>
    </source>
</evidence>
<dbReference type="KEGG" id="psu:Psesu_1386"/>
<name>E6WSL9_PSEUU</name>
<keyword evidence="3" id="KW-1185">Reference proteome</keyword>
<dbReference type="eggNOG" id="ENOG5031GM6">
    <property type="taxonomic scope" value="Bacteria"/>
</dbReference>
<gene>
    <name evidence="2" type="ordered locus">Psesu_1386</name>
</gene>
<evidence type="ECO:0008006" key="4">
    <source>
        <dbReference type="Google" id="ProtNLM"/>
    </source>
</evidence>
<organism evidence="2 3">
    <name type="scientific">Pseudoxanthomonas suwonensis (strain 11-1)</name>
    <dbReference type="NCBI Taxonomy" id="743721"/>
    <lineage>
        <taxon>Bacteria</taxon>
        <taxon>Pseudomonadati</taxon>
        <taxon>Pseudomonadota</taxon>
        <taxon>Gammaproteobacteria</taxon>
        <taxon>Lysobacterales</taxon>
        <taxon>Lysobacteraceae</taxon>
        <taxon>Pseudoxanthomonas</taxon>
    </lineage>
</organism>
<reference evidence="2 3" key="1">
    <citation type="submission" date="2011-01" db="EMBL/GenBank/DDBJ databases">
        <title>Complete sequence of Pseudoxanthomonas suwonensis 11-1.</title>
        <authorList>
            <consortium name="US DOE Joint Genome Institute"/>
            <person name="Lucas S."/>
            <person name="Copeland A."/>
            <person name="Lapidus A."/>
            <person name="Cheng J.-F."/>
            <person name="Goodwin L."/>
            <person name="Pitluck S."/>
            <person name="Teshima H."/>
            <person name="Detter J.C."/>
            <person name="Han C."/>
            <person name="Tapia R."/>
            <person name="Land M."/>
            <person name="Hauser L."/>
            <person name="Kyrpides N."/>
            <person name="Ivanova N."/>
            <person name="Ovchinnikova G."/>
            <person name="Siebers A.K."/>
            <person name="Allgaier M."/>
            <person name="Thelen M.P."/>
            <person name="Hugenholtz P."/>
            <person name="Gladden J."/>
            <person name="Woyke T."/>
        </authorList>
    </citation>
    <scope>NUCLEOTIDE SEQUENCE [LARGE SCALE GENOMIC DNA]</scope>
    <source>
        <strain evidence="3">11-1</strain>
    </source>
</reference>
<sequence length="98" mass="10369">MNIFRLLVLLAFLAIGLVVGSLNSQQLRLDFGMIEVNTTSGIALVTSLLAGVLLGGGLVVASTVLPLHARLRRLERTRTADGTAVDAIQTPAPYREGN</sequence>
<evidence type="ECO:0000256" key="1">
    <source>
        <dbReference type="SAM" id="Phobius"/>
    </source>
</evidence>
<evidence type="ECO:0000313" key="2">
    <source>
        <dbReference type="EMBL" id="ADV27233.1"/>
    </source>
</evidence>